<dbReference type="GO" id="GO:0030091">
    <property type="term" value="P:protein repair"/>
    <property type="evidence" value="ECO:0007669"/>
    <property type="project" value="InterPro"/>
</dbReference>
<dbReference type="GO" id="GO:0006979">
    <property type="term" value="P:response to oxidative stress"/>
    <property type="evidence" value="ECO:0007669"/>
    <property type="project" value="InterPro"/>
</dbReference>
<feature type="region of interest" description="Disordered" evidence="5">
    <location>
        <begin position="206"/>
        <end position="237"/>
    </location>
</feature>
<evidence type="ECO:0000256" key="5">
    <source>
        <dbReference type="SAM" id="MobiDB-lite"/>
    </source>
</evidence>
<dbReference type="InterPro" id="IPR011057">
    <property type="entry name" value="Mss4-like_sf"/>
</dbReference>
<proteinExistence type="inferred from homology"/>
<keyword evidence="3" id="KW-0560">Oxidoreductase</keyword>
<dbReference type="SUPFAM" id="SSF51316">
    <property type="entry name" value="Mss4-like"/>
    <property type="match status" value="1"/>
</dbReference>
<name>A0A7S3CJM6_9SPIT</name>
<reference evidence="7" key="1">
    <citation type="submission" date="2021-01" db="EMBL/GenBank/DDBJ databases">
        <authorList>
            <person name="Corre E."/>
            <person name="Pelletier E."/>
            <person name="Niang G."/>
            <person name="Scheremetjew M."/>
            <person name="Finn R."/>
            <person name="Kale V."/>
            <person name="Holt S."/>
            <person name="Cochrane G."/>
            <person name="Meng A."/>
            <person name="Brown T."/>
            <person name="Cohen L."/>
        </authorList>
    </citation>
    <scope>NUCLEOTIDE SEQUENCE</scope>
    <source>
        <strain evidence="7">Ras09</strain>
    </source>
</reference>
<protein>
    <recommendedName>
        <fullName evidence="2">peptide-methionine (R)-S-oxide reductase</fullName>
        <ecNumber evidence="2">1.8.4.12</ecNumber>
    </recommendedName>
</protein>
<dbReference type="EMBL" id="HBIA01001292">
    <property type="protein sequence ID" value="CAE0228888.1"/>
    <property type="molecule type" value="Transcribed_RNA"/>
</dbReference>
<gene>
    <name evidence="7" type="ORF">SRAS04492_LOCUS672</name>
</gene>
<evidence type="ECO:0000256" key="3">
    <source>
        <dbReference type="ARBA" id="ARBA00023002"/>
    </source>
</evidence>
<dbReference type="InterPro" id="IPR002579">
    <property type="entry name" value="Met_Sox_Rdtase_MsrB_dom"/>
</dbReference>
<dbReference type="AlphaFoldDB" id="A0A7S3CJM6"/>
<evidence type="ECO:0000256" key="4">
    <source>
        <dbReference type="ARBA" id="ARBA00048488"/>
    </source>
</evidence>
<evidence type="ECO:0000256" key="1">
    <source>
        <dbReference type="ARBA" id="ARBA00007174"/>
    </source>
</evidence>
<dbReference type="PROSITE" id="PS51790">
    <property type="entry name" value="MSRB"/>
    <property type="match status" value="1"/>
</dbReference>
<evidence type="ECO:0000259" key="6">
    <source>
        <dbReference type="PROSITE" id="PS51790"/>
    </source>
</evidence>
<feature type="domain" description="MsrB" evidence="6">
    <location>
        <begin position="12"/>
        <end position="148"/>
    </location>
</feature>
<dbReference type="GO" id="GO:0033743">
    <property type="term" value="F:peptide-methionine (R)-S-oxide reductase activity"/>
    <property type="evidence" value="ECO:0007669"/>
    <property type="project" value="UniProtKB-EC"/>
</dbReference>
<dbReference type="Pfam" id="PF01641">
    <property type="entry name" value="SelR"/>
    <property type="match status" value="1"/>
</dbReference>
<comment type="similarity">
    <text evidence="1">Belongs to the MsrB Met sulfoxide reductase family.</text>
</comment>
<evidence type="ECO:0000256" key="2">
    <source>
        <dbReference type="ARBA" id="ARBA00012499"/>
    </source>
</evidence>
<dbReference type="PANTHER" id="PTHR10173">
    <property type="entry name" value="METHIONINE SULFOXIDE REDUCTASE"/>
    <property type="match status" value="1"/>
</dbReference>
<accession>A0A7S3CJM6</accession>
<comment type="catalytic activity">
    <reaction evidence="4">
        <text>L-methionyl-[protein] + [thioredoxin]-disulfide + H2O = L-methionyl-(R)-S-oxide-[protein] + [thioredoxin]-dithiol</text>
        <dbReference type="Rhea" id="RHEA:24164"/>
        <dbReference type="Rhea" id="RHEA-COMP:10698"/>
        <dbReference type="Rhea" id="RHEA-COMP:10700"/>
        <dbReference type="Rhea" id="RHEA-COMP:12313"/>
        <dbReference type="Rhea" id="RHEA-COMP:12314"/>
        <dbReference type="ChEBI" id="CHEBI:15377"/>
        <dbReference type="ChEBI" id="CHEBI:16044"/>
        <dbReference type="ChEBI" id="CHEBI:29950"/>
        <dbReference type="ChEBI" id="CHEBI:45764"/>
        <dbReference type="ChEBI" id="CHEBI:50058"/>
        <dbReference type="EC" id="1.8.4.12"/>
    </reaction>
</comment>
<dbReference type="Gene3D" id="2.170.150.20">
    <property type="entry name" value="Peptide methionine sulfoxide reductase"/>
    <property type="match status" value="1"/>
</dbReference>
<dbReference type="InterPro" id="IPR028427">
    <property type="entry name" value="Met_Sox_Rdtase_MsrB"/>
</dbReference>
<sequence>MQWRQKHLKLMKKQLQARLSPTAFYVTQEMGNERPFNGDLWWHREVGMYQCVCCTQRLFMSDHKYKSRTGFPTFWNYMVDSLDFRLDNLQGPRYANAHEDVHIIHNKPTKRAICSNCEAHLGHVYEDGPPPFYKRIQINSSALKFTPKPWMDVPSINLKQKLKLRAFKKMQQERGARFAAFVKEEREMNLACFKTRFKRQKYLDKKQAKLEESQGEEQSASPDLAFDIKGQAQKQSL</sequence>
<organism evidence="7">
    <name type="scientific">Strombidium rassoulzadegani</name>
    <dbReference type="NCBI Taxonomy" id="1082188"/>
    <lineage>
        <taxon>Eukaryota</taxon>
        <taxon>Sar</taxon>
        <taxon>Alveolata</taxon>
        <taxon>Ciliophora</taxon>
        <taxon>Intramacronucleata</taxon>
        <taxon>Spirotrichea</taxon>
        <taxon>Oligotrichia</taxon>
        <taxon>Strombidiidae</taxon>
        <taxon>Strombidium</taxon>
    </lineage>
</organism>
<evidence type="ECO:0000313" key="7">
    <source>
        <dbReference type="EMBL" id="CAE0228888.1"/>
    </source>
</evidence>
<dbReference type="EC" id="1.8.4.12" evidence="2"/>
<dbReference type="GO" id="GO:0005737">
    <property type="term" value="C:cytoplasm"/>
    <property type="evidence" value="ECO:0007669"/>
    <property type="project" value="TreeGrafter"/>
</dbReference>
<dbReference type="PANTHER" id="PTHR10173:SF52">
    <property type="entry name" value="METHIONINE-R-SULFOXIDE REDUCTASE B1"/>
    <property type="match status" value="1"/>
</dbReference>